<dbReference type="Pfam" id="PF00905">
    <property type="entry name" value="Transpeptidase"/>
    <property type="match status" value="1"/>
</dbReference>
<dbReference type="SUPFAM" id="SSF56601">
    <property type="entry name" value="beta-lactamase/transpeptidase-like"/>
    <property type="match status" value="1"/>
</dbReference>
<dbReference type="PANTHER" id="PTHR30627">
    <property type="entry name" value="PEPTIDOGLYCAN D,D-TRANSPEPTIDASE"/>
    <property type="match status" value="1"/>
</dbReference>
<dbReference type="GO" id="GO:0071555">
    <property type="term" value="P:cell wall organization"/>
    <property type="evidence" value="ECO:0007669"/>
    <property type="project" value="TreeGrafter"/>
</dbReference>
<reference evidence="3 4" key="1">
    <citation type="submission" date="2017-05" db="EMBL/GenBank/DDBJ databases">
        <title>Vagococcus spp. assemblies.</title>
        <authorList>
            <person name="Gulvik C.A."/>
        </authorList>
    </citation>
    <scope>NUCLEOTIDE SEQUENCE [LARGE SCALE GENOMIC DNA]</scope>
    <source>
        <strain evidence="3 4">LMG 24798</strain>
    </source>
</reference>
<name>A0A430ARF3_9ENTE</name>
<dbReference type="Gene3D" id="3.40.710.10">
    <property type="entry name" value="DD-peptidase/beta-lactamase superfamily"/>
    <property type="match status" value="1"/>
</dbReference>
<organism evidence="3 4">
    <name type="scientific">Vagococcus acidifermentans</name>
    <dbReference type="NCBI Taxonomy" id="564710"/>
    <lineage>
        <taxon>Bacteria</taxon>
        <taxon>Bacillati</taxon>
        <taxon>Bacillota</taxon>
        <taxon>Bacilli</taxon>
        <taxon>Lactobacillales</taxon>
        <taxon>Enterococcaceae</taxon>
        <taxon>Vagococcus</taxon>
    </lineage>
</organism>
<dbReference type="PANTHER" id="PTHR30627:SF26">
    <property type="entry name" value="PENICILLIN-BINDING PROTEIN 2B"/>
    <property type="match status" value="1"/>
</dbReference>
<dbReference type="OrthoDB" id="9804124at2"/>
<evidence type="ECO:0000313" key="3">
    <source>
        <dbReference type="EMBL" id="RSU10627.1"/>
    </source>
</evidence>
<feature type="domain" description="Penicillin-binding protein transpeptidase" evidence="2">
    <location>
        <begin position="9"/>
        <end position="197"/>
    </location>
</feature>
<evidence type="ECO:0000259" key="2">
    <source>
        <dbReference type="Pfam" id="PF00905"/>
    </source>
</evidence>
<evidence type="ECO:0000313" key="4">
    <source>
        <dbReference type="Proteomes" id="UP000286773"/>
    </source>
</evidence>
<dbReference type="InterPro" id="IPR001460">
    <property type="entry name" value="PCN-bd_Tpept"/>
</dbReference>
<comment type="caution">
    <text evidence="3">The sequence shown here is derived from an EMBL/GenBank/DDBJ whole genome shotgun (WGS) entry which is preliminary data.</text>
</comment>
<protein>
    <recommendedName>
        <fullName evidence="2">Penicillin-binding protein transpeptidase domain-containing protein</fullName>
    </recommendedName>
</protein>
<dbReference type="GO" id="GO:0005886">
    <property type="term" value="C:plasma membrane"/>
    <property type="evidence" value="ECO:0007669"/>
    <property type="project" value="TreeGrafter"/>
</dbReference>
<evidence type="ECO:0000256" key="1">
    <source>
        <dbReference type="ARBA" id="ARBA00004167"/>
    </source>
</evidence>
<gene>
    <name evidence="3" type="ORF">CBF27_09925</name>
</gene>
<dbReference type="Gene3D" id="3.30.450.330">
    <property type="match status" value="1"/>
</dbReference>
<sequence length="205" mass="22458">MVILEERMADEFQQMIQSFGFFKPTHAVLSSEATGDIQNGTKIDRAMNAYGQALSVTPVQMFQALTAIGNDGKMSAPHFIKAIEDGEKSELIEPKIIANPVSKATANKVLNYMEAVVEHENGTGTMFAVDGIKIAAKTGTAEYIEDGKYAKNKYIHSVVEIFPSDNPEYALYMTLKNPKLEGKSGSEILAEVTNRIVKDTVANDF</sequence>
<dbReference type="EMBL" id="NGKC01000011">
    <property type="protein sequence ID" value="RSU10627.1"/>
    <property type="molecule type" value="Genomic_DNA"/>
</dbReference>
<accession>A0A430ARF3</accession>
<dbReference type="GO" id="GO:0008658">
    <property type="term" value="F:penicillin binding"/>
    <property type="evidence" value="ECO:0007669"/>
    <property type="project" value="InterPro"/>
</dbReference>
<dbReference type="AlphaFoldDB" id="A0A430ARF3"/>
<keyword evidence="4" id="KW-1185">Reference proteome</keyword>
<proteinExistence type="predicted"/>
<dbReference type="InterPro" id="IPR012338">
    <property type="entry name" value="Beta-lactam/transpept-like"/>
</dbReference>
<dbReference type="InterPro" id="IPR050515">
    <property type="entry name" value="Beta-lactam/transpept"/>
</dbReference>
<comment type="subcellular location">
    <subcellularLocation>
        <location evidence="1">Membrane</location>
        <topology evidence="1">Single-pass membrane protein</topology>
    </subcellularLocation>
</comment>
<dbReference type="Proteomes" id="UP000286773">
    <property type="component" value="Unassembled WGS sequence"/>
</dbReference>